<keyword evidence="4" id="KW-0285">Flavoprotein</keyword>
<dbReference type="InterPro" id="IPR051205">
    <property type="entry name" value="UbiH/COQ6_monooxygenase"/>
</dbReference>
<keyword evidence="7" id="KW-0503">Monooxygenase</keyword>
<dbReference type="NCBIfam" id="NF005691">
    <property type="entry name" value="PRK07494.1"/>
    <property type="match status" value="1"/>
</dbReference>
<evidence type="ECO:0000256" key="4">
    <source>
        <dbReference type="ARBA" id="ARBA00022630"/>
    </source>
</evidence>
<dbReference type="GO" id="GO:0004497">
    <property type="term" value="F:monooxygenase activity"/>
    <property type="evidence" value="ECO:0007669"/>
    <property type="project" value="UniProtKB-KW"/>
</dbReference>
<dbReference type="OrthoDB" id="9796623at2"/>
<dbReference type="Pfam" id="PF01494">
    <property type="entry name" value="FAD_binding_3"/>
    <property type="match status" value="1"/>
</dbReference>
<dbReference type="GO" id="GO:0006744">
    <property type="term" value="P:ubiquinone biosynthetic process"/>
    <property type="evidence" value="ECO:0007669"/>
    <property type="project" value="UniProtKB-UniPathway"/>
</dbReference>
<evidence type="ECO:0000256" key="3">
    <source>
        <dbReference type="ARBA" id="ARBA00005349"/>
    </source>
</evidence>
<dbReference type="GO" id="GO:0071949">
    <property type="term" value="F:FAD binding"/>
    <property type="evidence" value="ECO:0007669"/>
    <property type="project" value="InterPro"/>
</dbReference>
<evidence type="ECO:0000256" key="5">
    <source>
        <dbReference type="ARBA" id="ARBA00022827"/>
    </source>
</evidence>
<dbReference type="AlphaFoldDB" id="A0A1I1JVU5"/>
<dbReference type="SUPFAM" id="SSF51905">
    <property type="entry name" value="FAD/NAD(P)-binding domain"/>
    <property type="match status" value="1"/>
</dbReference>
<dbReference type="STRING" id="517719.SAMN05421762_1221"/>
<dbReference type="NCBIfam" id="TIGR01988">
    <property type="entry name" value="Ubi-OHases"/>
    <property type="match status" value="1"/>
</dbReference>
<dbReference type="EMBL" id="FOLX01000001">
    <property type="protein sequence ID" value="SFC52757.1"/>
    <property type="molecule type" value="Genomic_DNA"/>
</dbReference>
<evidence type="ECO:0000259" key="8">
    <source>
        <dbReference type="Pfam" id="PF01494"/>
    </source>
</evidence>
<keyword evidence="5" id="KW-0274">FAD</keyword>
<evidence type="ECO:0000256" key="6">
    <source>
        <dbReference type="ARBA" id="ARBA00023002"/>
    </source>
</evidence>
<accession>A0A1I1JVU5</accession>
<evidence type="ECO:0000256" key="1">
    <source>
        <dbReference type="ARBA" id="ARBA00001974"/>
    </source>
</evidence>
<dbReference type="GO" id="GO:0016705">
    <property type="term" value="F:oxidoreductase activity, acting on paired donors, with incorporation or reduction of molecular oxygen"/>
    <property type="evidence" value="ECO:0007669"/>
    <property type="project" value="InterPro"/>
</dbReference>
<evidence type="ECO:0000256" key="2">
    <source>
        <dbReference type="ARBA" id="ARBA00004749"/>
    </source>
</evidence>
<proteinExistence type="inferred from homology"/>
<keyword evidence="6" id="KW-0560">Oxidoreductase</keyword>
<dbReference type="UniPathway" id="UPA00232"/>
<dbReference type="PANTHER" id="PTHR43876">
    <property type="entry name" value="UBIQUINONE BIOSYNTHESIS MONOOXYGENASE COQ6, MITOCHONDRIAL"/>
    <property type="match status" value="1"/>
</dbReference>
<protein>
    <submittedName>
        <fullName evidence="9">2-octaprenyl-6-methoxyphenol hydroxylase</fullName>
    </submittedName>
</protein>
<keyword evidence="10" id="KW-1185">Reference proteome</keyword>
<sequence length="399" mass="42426">MSTDYDIVISGGGVAGLTAAAAMGSAGFSVLLCDPTPPVIAQDQAGADLRTTAFLQPAQQLLDEIGLWNRLSAHAAPLQIMRIVDAGGPEPEPRVVREFNAADISSGPFGWNLPNWLLRREIVARLSEMPNVTFRPGTGTASLLTRESEALVTLSDGTRLRSRLVIAADGRNSPMREAAGIGVKTTRYGQKALAFAVTHPIPHDNVSTEIHRSGGPFTLVPLPDRDGLPCSAVVWMEDGPEALRLSRLPVSGFEAAMMTRSCGLFGPLSLATERSLWPIITQVADRMSGERIALLAEAAHVVPPIGAQGLNMSLGDLRCLRDLALAAPATLGDRAMLEAYDRRRHAEVRLRAAGIDALNRASQISAQPLRDLRAAGLSALYGAAPVRKMLMQMGLGARG</sequence>
<dbReference type="Proteomes" id="UP000231644">
    <property type="component" value="Unassembled WGS sequence"/>
</dbReference>
<evidence type="ECO:0000256" key="7">
    <source>
        <dbReference type="ARBA" id="ARBA00023033"/>
    </source>
</evidence>
<dbReference type="InterPro" id="IPR002938">
    <property type="entry name" value="FAD-bd"/>
</dbReference>
<name>A0A1I1JVU5_9RHOB</name>
<dbReference type="Gene3D" id="3.50.50.60">
    <property type="entry name" value="FAD/NAD(P)-binding domain"/>
    <property type="match status" value="2"/>
</dbReference>
<evidence type="ECO:0000313" key="10">
    <source>
        <dbReference type="Proteomes" id="UP000231644"/>
    </source>
</evidence>
<comment type="similarity">
    <text evidence="3">Belongs to the UbiH/COQ6 family.</text>
</comment>
<reference evidence="9 10" key="1">
    <citation type="submission" date="2016-10" db="EMBL/GenBank/DDBJ databases">
        <authorList>
            <person name="de Groot N.N."/>
        </authorList>
    </citation>
    <scope>NUCLEOTIDE SEQUENCE [LARGE SCALE GENOMIC DNA]</scope>
    <source>
        <strain evidence="9 10">DSM 29619</strain>
    </source>
</reference>
<dbReference type="InterPro" id="IPR010971">
    <property type="entry name" value="UbiH/COQ6"/>
</dbReference>
<gene>
    <name evidence="9" type="ORF">SAMN05421762_1221</name>
</gene>
<comment type="cofactor">
    <cofactor evidence="1">
        <name>FAD</name>
        <dbReference type="ChEBI" id="CHEBI:57692"/>
    </cofactor>
</comment>
<dbReference type="PRINTS" id="PR00420">
    <property type="entry name" value="RNGMNOXGNASE"/>
</dbReference>
<organism evidence="9 10">
    <name type="scientific">Pseudooceanicola nitratireducens</name>
    <dbReference type="NCBI Taxonomy" id="517719"/>
    <lineage>
        <taxon>Bacteria</taxon>
        <taxon>Pseudomonadati</taxon>
        <taxon>Pseudomonadota</taxon>
        <taxon>Alphaproteobacteria</taxon>
        <taxon>Rhodobacterales</taxon>
        <taxon>Paracoccaceae</taxon>
        <taxon>Pseudooceanicola</taxon>
    </lineage>
</organism>
<dbReference type="InterPro" id="IPR036188">
    <property type="entry name" value="FAD/NAD-bd_sf"/>
</dbReference>
<feature type="domain" description="FAD-binding" evidence="8">
    <location>
        <begin position="5"/>
        <end position="347"/>
    </location>
</feature>
<comment type="pathway">
    <text evidence="2">Cofactor biosynthesis; ubiquinone biosynthesis.</text>
</comment>
<dbReference type="RefSeq" id="WP_093452742.1">
    <property type="nucleotide sequence ID" value="NZ_FNZG01000003.1"/>
</dbReference>
<dbReference type="PANTHER" id="PTHR43876:SF7">
    <property type="entry name" value="UBIQUINONE BIOSYNTHESIS MONOOXYGENASE COQ6, MITOCHONDRIAL"/>
    <property type="match status" value="1"/>
</dbReference>
<evidence type="ECO:0000313" key="9">
    <source>
        <dbReference type="EMBL" id="SFC52757.1"/>
    </source>
</evidence>